<evidence type="ECO:0000256" key="6">
    <source>
        <dbReference type="ARBA" id="ARBA00035160"/>
    </source>
</evidence>
<sequence>MNKTEPENAAAKGQEAKVRGKKKVKRQVATGRVYIKATYNNTIITFTDAAGGALAQCSAGQLGFKGPKKSTPYAAGLIVAKAAEKIRPYGLKEVNAFIHGVGGGREAAIRALNANGINVLGIKDITPIPHNGCRPKKPRRV</sequence>
<organism evidence="10 11">
    <name type="scientific">Candidatus Buchananbacteria bacterium RIFCSPHIGHO2_01_FULL_46_12</name>
    <dbReference type="NCBI Taxonomy" id="1797536"/>
    <lineage>
        <taxon>Bacteria</taxon>
        <taxon>Candidatus Buchananiibacteriota</taxon>
    </lineage>
</organism>
<evidence type="ECO:0000313" key="10">
    <source>
        <dbReference type="EMBL" id="OGY48422.1"/>
    </source>
</evidence>
<evidence type="ECO:0000256" key="1">
    <source>
        <dbReference type="ARBA" id="ARBA00006194"/>
    </source>
</evidence>
<dbReference type="InterPro" id="IPR036967">
    <property type="entry name" value="Ribosomal_uS11_sf"/>
</dbReference>
<dbReference type="GO" id="GO:0005840">
    <property type="term" value="C:ribosome"/>
    <property type="evidence" value="ECO:0007669"/>
    <property type="project" value="UniProtKB-KW"/>
</dbReference>
<keyword evidence="3 7" id="KW-0694">RNA-binding</keyword>
<dbReference type="NCBIfam" id="TIGR03632">
    <property type="entry name" value="uS11_bact"/>
    <property type="match status" value="1"/>
</dbReference>
<dbReference type="AlphaFoldDB" id="A0A1G1Y7X3"/>
<keyword evidence="4 7" id="KW-0689">Ribosomal protein</keyword>
<dbReference type="Proteomes" id="UP000178432">
    <property type="component" value="Unassembled WGS sequence"/>
</dbReference>
<comment type="similarity">
    <text evidence="1 7 8">Belongs to the universal ribosomal protein uS11 family.</text>
</comment>
<dbReference type="PANTHER" id="PTHR11759">
    <property type="entry name" value="40S RIBOSOMAL PROTEIN S14/30S RIBOSOMAL PROTEIN S11"/>
    <property type="match status" value="1"/>
</dbReference>
<gene>
    <name evidence="7" type="primary">rpsK</name>
    <name evidence="10" type="ORF">A2663_01640</name>
</gene>
<evidence type="ECO:0000256" key="4">
    <source>
        <dbReference type="ARBA" id="ARBA00022980"/>
    </source>
</evidence>
<feature type="region of interest" description="Disordered" evidence="9">
    <location>
        <begin position="1"/>
        <end position="23"/>
    </location>
</feature>
<proteinExistence type="inferred from homology"/>
<evidence type="ECO:0000256" key="3">
    <source>
        <dbReference type="ARBA" id="ARBA00022884"/>
    </source>
</evidence>
<accession>A0A1G1Y7X3</accession>
<evidence type="ECO:0000256" key="5">
    <source>
        <dbReference type="ARBA" id="ARBA00023274"/>
    </source>
</evidence>
<evidence type="ECO:0000313" key="11">
    <source>
        <dbReference type="Proteomes" id="UP000178432"/>
    </source>
</evidence>
<dbReference type="InterPro" id="IPR019981">
    <property type="entry name" value="Ribosomal_uS11_bac-type"/>
</dbReference>
<evidence type="ECO:0000256" key="7">
    <source>
        <dbReference type="HAMAP-Rule" id="MF_01310"/>
    </source>
</evidence>
<dbReference type="GO" id="GO:0006412">
    <property type="term" value="P:translation"/>
    <property type="evidence" value="ECO:0007669"/>
    <property type="project" value="UniProtKB-UniRule"/>
</dbReference>
<evidence type="ECO:0000256" key="8">
    <source>
        <dbReference type="RuleBase" id="RU003629"/>
    </source>
</evidence>
<dbReference type="InterPro" id="IPR001971">
    <property type="entry name" value="Ribosomal_uS11"/>
</dbReference>
<comment type="caution">
    <text evidence="10">The sequence shown here is derived from an EMBL/GenBank/DDBJ whole genome shotgun (WGS) entry which is preliminary data.</text>
</comment>
<keyword evidence="2 7" id="KW-0699">rRNA-binding</keyword>
<dbReference type="PIRSF" id="PIRSF002131">
    <property type="entry name" value="Ribosomal_S11"/>
    <property type="match status" value="1"/>
</dbReference>
<name>A0A1G1Y7X3_9BACT</name>
<dbReference type="SUPFAM" id="SSF53137">
    <property type="entry name" value="Translational machinery components"/>
    <property type="match status" value="1"/>
</dbReference>
<comment type="function">
    <text evidence="7">Located on the platform of the 30S subunit, it bridges several disparate RNA helices of the 16S rRNA. Forms part of the Shine-Dalgarno cleft in the 70S ribosome.</text>
</comment>
<dbReference type="EMBL" id="MHIF01000013">
    <property type="protein sequence ID" value="OGY48422.1"/>
    <property type="molecule type" value="Genomic_DNA"/>
</dbReference>
<dbReference type="Gene3D" id="3.30.420.80">
    <property type="entry name" value="Ribosomal protein S11"/>
    <property type="match status" value="1"/>
</dbReference>
<dbReference type="GO" id="GO:0019843">
    <property type="term" value="F:rRNA binding"/>
    <property type="evidence" value="ECO:0007669"/>
    <property type="project" value="UniProtKB-UniRule"/>
</dbReference>
<dbReference type="HAMAP" id="MF_01310">
    <property type="entry name" value="Ribosomal_uS11"/>
    <property type="match status" value="1"/>
</dbReference>
<dbReference type="GO" id="GO:1990904">
    <property type="term" value="C:ribonucleoprotein complex"/>
    <property type="evidence" value="ECO:0007669"/>
    <property type="project" value="UniProtKB-KW"/>
</dbReference>
<reference evidence="10 11" key="1">
    <citation type="journal article" date="2016" name="Nat. Commun.">
        <title>Thousands of microbial genomes shed light on interconnected biogeochemical processes in an aquifer system.</title>
        <authorList>
            <person name="Anantharaman K."/>
            <person name="Brown C.T."/>
            <person name="Hug L.A."/>
            <person name="Sharon I."/>
            <person name="Castelle C.J."/>
            <person name="Probst A.J."/>
            <person name="Thomas B.C."/>
            <person name="Singh A."/>
            <person name="Wilkins M.J."/>
            <person name="Karaoz U."/>
            <person name="Brodie E.L."/>
            <person name="Williams K.H."/>
            <person name="Hubbard S.S."/>
            <person name="Banfield J.F."/>
        </authorList>
    </citation>
    <scope>NUCLEOTIDE SEQUENCE [LARGE SCALE GENOMIC DNA]</scope>
</reference>
<comment type="subunit">
    <text evidence="7">Part of the 30S ribosomal subunit. Interacts with proteins S7 and S18. Binds to IF-3.</text>
</comment>
<evidence type="ECO:0000256" key="2">
    <source>
        <dbReference type="ARBA" id="ARBA00022730"/>
    </source>
</evidence>
<evidence type="ECO:0000256" key="9">
    <source>
        <dbReference type="SAM" id="MobiDB-lite"/>
    </source>
</evidence>
<dbReference type="InterPro" id="IPR018102">
    <property type="entry name" value="Ribosomal_uS11_CS"/>
</dbReference>
<dbReference type="PROSITE" id="PS00054">
    <property type="entry name" value="RIBOSOMAL_S11"/>
    <property type="match status" value="1"/>
</dbReference>
<protein>
    <recommendedName>
        <fullName evidence="6 7">Small ribosomal subunit protein uS11</fullName>
    </recommendedName>
</protein>
<keyword evidence="5 7" id="KW-0687">Ribonucleoprotein</keyword>
<dbReference type="NCBIfam" id="NF003698">
    <property type="entry name" value="PRK05309.1"/>
    <property type="match status" value="1"/>
</dbReference>
<dbReference type="GO" id="GO:0003735">
    <property type="term" value="F:structural constituent of ribosome"/>
    <property type="evidence" value="ECO:0007669"/>
    <property type="project" value="InterPro"/>
</dbReference>
<dbReference type="Pfam" id="PF00411">
    <property type="entry name" value="Ribosomal_S11"/>
    <property type="match status" value="1"/>
</dbReference>